<dbReference type="RefSeq" id="WP_379665704.1">
    <property type="nucleotide sequence ID" value="NZ_JBHULH010000003.1"/>
</dbReference>
<evidence type="ECO:0000313" key="3">
    <source>
        <dbReference type="EMBL" id="MFD2566994.1"/>
    </source>
</evidence>
<feature type="domain" description="Response regulatory" evidence="2">
    <location>
        <begin position="6"/>
        <end position="130"/>
    </location>
</feature>
<evidence type="ECO:0000259" key="2">
    <source>
        <dbReference type="PROSITE" id="PS50110"/>
    </source>
</evidence>
<dbReference type="Pfam" id="PF00072">
    <property type="entry name" value="Response_reg"/>
    <property type="match status" value="1"/>
</dbReference>
<dbReference type="InterPro" id="IPR001789">
    <property type="entry name" value="Sig_transdc_resp-reg_receiver"/>
</dbReference>
<proteinExistence type="predicted"/>
<dbReference type="CDD" id="cd17535">
    <property type="entry name" value="REC_NarL-like"/>
    <property type="match status" value="1"/>
</dbReference>
<organism evidence="3 4">
    <name type="scientific">Pseudotenacibaculum haliotis</name>
    <dbReference type="NCBI Taxonomy" id="1862138"/>
    <lineage>
        <taxon>Bacteria</taxon>
        <taxon>Pseudomonadati</taxon>
        <taxon>Bacteroidota</taxon>
        <taxon>Flavobacteriia</taxon>
        <taxon>Flavobacteriales</taxon>
        <taxon>Flavobacteriaceae</taxon>
        <taxon>Pseudotenacibaculum</taxon>
    </lineage>
</organism>
<dbReference type="InterPro" id="IPR051015">
    <property type="entry name" value="EvgA-like"/>
</dbReference>
<dbReference type="PROSITE" id="PS50110">
    <property type="entry name" value="RESPONSE_REGULATORY"/>
    <property type="match status" value="1"/>
</dbReference>
<dbReference type="InterPro" id="IPR058245">
    <property type="entry name" value="NreC/VraR/RcsB-like_REC"/>
</dbReference>
<dbReference type="SUPFAM" id="SSF52172">
    <property type="entry name" value="CheY-like"/>
    <property type="match status" value="1"/>
</dbReference>
<reference evidence="4" key="1">
    <citation type="journal article" date="2019" name="Int. J. Syst. Evol. Microbiol.">
        <title>The Global Catalogue of Microorganisms (GCM) 10K type strain sequencing project: providing services to taxonomists for standard genome sequencing and annotation.</title>
        <authorList>
            <consortium name="The Broad Institute Genomics Platform"/>
            <consortium name="The Broad Institute Genome Sequencing Center for Infectious Disease"/>
            <person name="Wu L."/>
            <person name="Ma J."/>
        </authorList>
    </citation>
    <scope>NUCLEOTIDE SEQUENCE [LARGE SCALE GENOMIC DNA]</scope>
    <source>
        <strain evidence="4">KCTC 52127</strain>
    </source>
</reference>
<gene>
    <name evidence="3" type="ORF">ACFSRZ_06395</name>
</gene>
<dbReference type="InterPro" id="IPR011006">
    <property type="entry name" value="CheY-like_superfamily"/>
</dbReference>
<sequence>MADKIKILVVDDHPLMIDGIINALKKHDQYEVSYCNTCDDAYKKLKENTFDVLFTDLSFENLNDESELDGGEALIRKVKSDEIPVKIGVVTGHTETNRVFNVINNLKPNAYILKSHCSGDELHFAVQQMLKNMPFYTHEIHQKILKRNIVQIQMDEVAIQILKELPKQSKIVNLEGKIRKSDGNFMKIRAIENKLANLRIDLNAKNNTDLVLKAKELGIID</sequence>
<dbReference type="PANTHER" id="PTHR45566:SF1">
    <property type="entry name" value="HTH-TYPE TRANSCRIPTIONAL REGULATOR YHJB-RELATED"/>
    <property type="match status" value="1"/>
</dbReference>
<name>A0ABW5LQX6_9FLAO</name>
<evidence type="ECO:0000256" key="1">
    <source>
        <dbReference type="PROSITE-ProRule" id="PRU00169"/>
    </source>
</evidence>
<dbReference type="EMBL" id="JBHULH010000003">
    <property type="protein sequence ID" value="MFD2566994.1"/>
    <property type="molecule type" value="Genomic_DNA"/>
</dbReference>
<evidence type="ECO:0000313" key="4">
    <source>
        <dbReference type="Proteomes" id="UP001597508"/>
    </source>
</evidence>
<accession>A0ABW5LQX6</accession>
<dbReference type="Proteomes" id="UP001597508">
    <property type="component" value="Unassembled WGS sequence"/>
</dbReference>
<dbReference type="PANTHER" id="PTHR45566">
    <property type="entry name" value="HTH-TYPE TRANSCRIPTIONAL REGULATOR YHJB-RELATED"/>
    <property type="match status" value="1"/>
</dbReference>
<comment type="caution">
    <text evidence="3">The sequence shown here is derived from an EMBL/GenBank/DDBJ whole genome shotgun (WGS) entry which is preliminary data.</text>
</comment>
<keyword evidence="4" id="KW-1185">Reference proteome</keyword>
<protein>
    <submittedName>
        <fullName evidence="3">Response regulator transcription factor</fullName>
    </submittedName>
</protein>
<feature type="modified residue" description="4-aspartylphosphate" evidence="1">
    <location>
        <position position="56"/>
    </location>
</feature>
<dbReference type="Gene3D" id="3.40.50.2300">
    <property type="match status" value="1"/>
</dbReference>
<keyword evidence="1" id="KW-0597">Phosphoprotein</keyword>
<dbReference type="SMART" id="SM00448">
    <property type="entry name" value="REC"/>
    <property type="match status" value="1"/>
</dbReference>